<keyword evidence="1" id="KW-0732">Signal</keyword>
<evidence type="ECO:0000313" key="2">
    <source>
        <dbReference type="EMBL" id="PXX24405.1"/>
    </source>
</evidence>
<reference evidence="2 3" key="1">
    <citation type="submission" date="2018-05" db="EMBL/GenBank/DDBJ databases">
        <title>Genomic Encyclopedia of Type Strains, Phase I: the one thousand microbial genomes (KMG-I) project.</title>
        <authorList>
            <person name="Kyrpides N."/>
        </authorList>
    </citation>
    <scope>NUCLEOTIDE SEQUENCE [LARGE SCALE GENOMIC DNA]</scope>
    <source>
        <strain evidence="2 3">DSM 15611</strain>
    </source>
</reference>
<dbReference type="AlphaFoldDB" id="A0A318I0I5"/>
<gene>
    <name evidence="2" type="ORF">EJ73_00210</name>
</gene>
<protein>
    <recommendedName>
        <fullName evidence="4">Fimbrillin-like protein</fullName>
    </recommendedName>
</protein>
<dbReference type="RefSeq" id="WP_110369944.1">
    <property type="nucleotide sequence ID" value="NZ_QJJX01000002.1"/>
</dbReference>
<sequence length="567" mass="64871">MKIRTRYKGLLLKSSFTLCLFFSIFSCANDLTNKEQTEGRDIKKEFNSKSFTGISSSQKEYTPHKTKTAGRYKLLKNSNNGIRFYWDVNDYNNLWVNIGGTYKWQRFNKQDTLVKDSDKITSARFYLYKGIQLTEERYPIWYSHYGINNETRQTYIPTNLAQEKAGDFTDLASKGDCGFATAEDNGIWYSFTLQHAISYLTFMPYAGEGKSKEALKKCKLTKITFTSDEYSHGHFYFDDNGILDESKRPVGQRQTRYLTCGDGHQDNGFKMASNQEEAKSLGALMVMAPGTYHNIEVTYTLYDPIVGTTGVFKKKIAEITLRPGKNKVMYSQLVADDVSHLFGKYHMWGASQFYWQGHESNAHHKWRKGGVAGLAGFPTSGDPRYYSNYYSPGASNTAPVGSITSTVPSANFLSWYVKLGDPRWDDSPFTYDGHLFTGRMWFRRRQYFGLTDAQMNERNAQGDDCRIRQDASVGNNATSWEDVPESNRSKYFCIMALGYYDSGGQLHMGDAYEGRYWTSTCVTNRPGEGPYWAYYLLIRRNFVGVYGGLRNTEAVKLYGYQLWPGEN</sequence>
<name>A0A318I0I5_9BACT</name>
<keyword evidence="3" id="KW-1185">Reference proteome</keyword>
<feature type="chain" id="PRO_5016412663" description="Fimbrillin-like protein" evidence="1">
    <location>
        <begin position="29"/>
        <end position="567"/>
    </location>
</feature>
<evidence type="ECO:0000313" key="3">
    <source>
        <dbReference type="Proteomes" id="UP000248314"/>
    </source>
</evidence>
<dbReference type="STRING" id="1122991.GCA_000613445_03324"/>
<evidence type="ECO:0000256" key="1">
    <source>
        <dbReference type="SAM" id="SignalP"/>
    </source>
</evidence>
<dbReference type="PROSITE" id="PS51257">
    <property type="entry name" value="PROKAR_LIPOPROTEIN"/>
    <property type="match status" value="1"/>
</dbReference>
<evidence type="ECO:0008006" key="4">
    <source>
        <dbReference type="Google" id="ProtNLM"/>
    </source>
</evidence>
<proteinExistence type="predicted"/>
<comment type="caution">
    <text evidence="2">The sequence shown here is derived from an EMBL/GenBank/DDBJ whole genome shotgun (WGS) entry which is preliminary data.</text>
</comment>
<dbReference type="EMBL" id="QJJX01000002">
    <property type="protein sequence ID" value="PXX24405.1"/>
    <property type="molecule type" value="Genomic_DNA"/>
</dbReference>
<feature type="signal peptide" evidence="1">
    <location>
        <begin position="1"/>
        <end position="28"/>
    </location>
</feature>
<accession>A0A318I0I5</accession>
<dbReference type="Proteomes" id="UP000248314">
    <property type="component" value="Unassembled WGS sequence"/>
</dbReference>
<organism evidence="2 3">
    <name type="scientific">Hoylesella shahii DSM 15611 = JCM 12083</name>
    <dbReference type="NCBI Taxonomy" id="1122991"/>
    <lineage>
        <taxon>Bacteria</taxon>
        <taxon>Pseudomonadati</taxon>
        <taxon>Bacteroidota</taxon>
        <taxon>Bacteroidia</taxon>
        <taxon>Bacteroidales</taxon>
        <taxon>Prevotellaceae</taxon>
        <taxon>Hoylesella</taxon>
    </lineage>
</organism>